<feature type="transmembrane region" description="Helical" evidence="8">
    <location>
        <begin position="604"/>
        <end position="623"/>
    </location>
</feature>
<proteinExistence type="predicted"/>
<keyword evidence="11" id="KW-1185">Reference proteome</keyword>
<feature type="transmembrane region" description="Helical" evidence="8">
    <location>
        <begin position="127"/>
        <end position="145"/>
    </location>
</feature>
<dbReference type="PANTHER" id="PTHR42682">
    <property type="entry name" value="HYDROGENASE-4 COMPONENT F"/>
    <property type="match status" value="1"/>
</dbReference>
<evidence type="ECO:0000313" key="10">
    <source>
        <dbReference type="EMBL" id="MFD2262478.1"/>
    </source>
</evidence>
<feature type="transmembrane region" description="Helical" evidence="8">
    <location>
        <begin position="28"/>
        <end position="49"/>
    </location>
</feature>
<organism evidence="10 11">
    <name type="scientific">Lacibacterium aquatile</name>
    <dbReference type="NCBI Taxonomy" id="1168082"/>
    <lineage>
        <taxon>Bacteria</taxon>
        <taxon>Pseudomonadati</taxon>
        <taxon>Pseudomonadota</taxon>
        <taxon>Alphaproteobacteria</taxon>
        <taxon>Rhodospirillales</taxon>
        <taxon>Rhodospirillaceae</taxon>
    </lineage>
</organism>
<feature type="transmembrane region" description="Helical" evidence="8">
    <location>
        <begin position="69"/>
        <end position="91"/>
    </location>
</feature>
<dbReference type="Proteomes" id="UP001597295">
    <property type="component" value="Unassembled WGS sequence"/>
</dbReference>
<dbReference type="PANTHER" id="PTHR42682:SF3">
    <property type="entry name" value="FORMATE HYDROGENLYASE SUBUNIT 3-RELATED"/>
    <property type="match status" value="1"/>
</dbReference>
<dbReference type="Pfam" id="PF00361">
    <property type="entry name" value="Proton_antipo_M"/>
    <property type="match status" value="1"/>
</dbReference>
<feature type="transmembrane region" description="Helical" evidence="8">
    <location>
        <begin position="241"/>
        <end position="264"/>
    </location>
</feature>
<evidence type="ECO:0000256" key="8">
    <source>
        <dbReference type="SAM" id="Phobius"/>
    </source>
</evidence>
<keyword evidence="2" id="KW-1003">Cell membrane</keyword>
<feature type="transmembrane region" description="Helical" evidence="8">
    <location>
        <begin position="213"/>
        <end position="235"/>
    </location>
</feature>
<accession>A0ABW5DMX8</accession>
<reference evidence="11" key="1">
    <citation type="journal article" date="2019" name="Int. J. Syst. Evol. Microbiol.">
        <title>The Global Catalogue of Microorganisms (GCM) 10K type strain sequencing project: providing services to taxonomists for standard genome sequencing and annotation.</title>
        <authorList>
            <consortium name="The Broad Institute Genomics Platform"/>
            <consortium name="The Broad Institute Genome Sequencing Center for Infectious Disease"/>
            <person name="Wu L."/>
            <person name="Ma J."/>
        </authorList>
    </citation>
    <scope>NUCLEOTIDE SEQUENCE [LARGE SCALE GENOMIC DNA]</scope>
    <source>
        <strain evidence="11">CGMCC 1.19062</strain>
    </source>
</reference>
<feature type="transmembrane region" description="Helical" evidence="8">
    <location>
        <begin position="444"/>
        <end position="467"/>
    </location>
</feature>
<keyword evidence="4 8" id="KW-1133">Transmembrane helix</keyword>
<dbReference type="InterPro" id="IPR001750">
    <property type="entry name" value="ND/Mrp_TM"/>
</dbReference>
<sequence length="624" mass="63952">MLIPVLLLIAGLILCAPLVGSRRYGRKLAALLVCGIAVAALLHLIRFGGLGDTLTVTAGPLASLIHLRIDGLSALFLLVITLPAAPILWFADASARRGAEPTATGPLLILFVAALCAVPLADDTLTLLFAWEAMALTSWLLLIATPRGAEAGKLYLAMAILSGLALVIGIGLPPAYGFLAPAAILIGCMAKAGIAPLHLWLPPAHAEAPSAASALMSAVMTKMAIYVIARLWLAGGQPPPWGWGLTLAVFGAVSAVLALVQALGERDIKRLLARSTLDNLGLIALALGLAVSFKATGQQALAGIAFTGAIIHVFAHGAMKALAFCGAGALVQLIGSRDLTHTGGLATRARKLCGLLLISGFGLAAVPPFAGFAGLWLILQALLAVPTGAPTLLRLAAPLLIAAVGIAGGLSLAVLVRGIGLTLFGRPRSPAAEAAKDPPVDVCLALAALAVLSVLVGLLPGILLMIIEPGLRQIAPPPSASLLGGLLLSNGAGYSPLPVLAAFIALFVALQWLLKRKSAGQRVAPTWLGGHPDHPLEAQPSPDGLAEPLLRITGPLLSRKAQLEDASLTVSQIEPMAPLIQRAKGWLAKAMEATDWLQRLSERAALATVLAVLAVLLTIVAALA</sequence>
<feature type="transmembrane region" description="Helical" evidence="8">
    <location>
        <begin position="6"/>
        <end position="21"/>
    </location>
</feature>
<feature type="transmembrane region" description="Helical" evidence="8">
    <location>
        <begin position="493"/>
        <end position="514"/>
    </location>
</feature>
<feature type="transmembrane region" description="Helical" evidence="8">
    <location>
        <begin position="154"/>
        <end position="172"/>
    </location>
</feature>
<feature type="transmembrane region" description="Helical" evidence="8">
    <location>
        <begin position="178"/>
        <end position="201"/>
    </location>
</feature>
<comment type="subcellular location">
    <subcellularLocation>
        <location evidence="1">Cell membrane</location>
        <topology evidence="1">Multi-pass membrane protein</topology>
    </subcellularLocation>
    <subcellularLocation>
        <location evidence="7">Membrane</location>
        <topology evidence="7">Multi-pass membrane protein</topology>
    </subcellularLocation>
</comment>
<dbReference type="InterPro" id="IPR052175">
    <property type="entry name" value="ComplexI-like_HydComp"/>
</dbReference>
<feature type="transmembrane region" description="Helical" evidence="8">
    <location>
        <begin position="276"/>
        <end position="295"/>
    </location>
</feature>
<feature type="transmembrane region" description="Helical" evidence="8">
    <location>
        <begin position="399"/>
        <end position="424"/>
    </location>
</feature>
<evidence type="ECO:0000259" key="9">
    <source>
        <dbReference type="Pfam" id="PF00361"/>
    </source>
</evidence>
<keyword evidence="3 7" id="KW-0812">Transmembrane</keyword>
<evidence type="ECO:0000256" key="1">
    <source>
        <dbReference type="ARBA" id="ARBA00004651"/>
    </source>
</evidence>
<dbReference type="EMBL" id="JBHUIP010000004">
    <property type="protein sequence ID" value="MFD2262478.1"/>
    <property type="molecule type" value="Genomic_DNA"/>
</dbReference>
<evidence type="ECO:0000256" key="3">
    <source>
        <dbReference type="ARBA" id="ARBA00022692"/>
    </source>
</evidence>
<feature type="transmembrane region" description="Helical" evidence="8">
    <location>
        <begin position="301"/>
        <end position="331"/>
    </location>
</feature>
<keyword evidence="5" id="KW-0560">Oxidoreductase</keyword>
<evidence type="ECO:0000313" key="11">
    <source>
        <dbReference type="Proteomes" id="UP001597295"/>
    </source>
</evidence>
<evidence type="ECO:0000256" key="2">
    <source>
        <dbReference type="ARBA" id="ARBA00022475"/>
    </source>
</evidence>
<evidence type="ECO:0000256" key="5">
    <source>
        <dbReference type="ARBA" id="ARBA00023002"/>
    </source>
</evidence>
<name>A0ABW5DMX8_9PROT</name>
<dbReference type="PRINTS" id="PR01434">
    <property type="entry name" value="NADHDHGNASE5"/>
</dbReference>
<keyword evidence="6 8" id="KW-0472">Membrane</keyword>
<dbReference type="RefSeq" id="WP_379875440.1">
    <property type="nucleotide sequence ID" value="NZ_JBHUIP010000004.1"/>
</dbReference>
<evidence type="ECO:0000256" key="7">
    <source>
        <dbReference type="RuleBase" id="RU000320"/>
    </source>
</evidence>
<feature type="domain" description="NADH:quinone oxidoreductase/Mrp antiporter transmembrane" evidence="9">
    <location>
        <begin position="182"/>
        <end position="386"/>
    </location>
</feature>
<evidence type="ECO:0000256" key="4">
    <source>
        <dbReference type="ARBA" id="ARBA00022989"/>
    </source>
</evidence>
<comment type="caution">
    <text evidence="10">The sequence shown here is derived from an EMBL/GenBank/DDBJ whole genome shotgun (WGS) entry which is preliminary data.</text>
</comment>
<feature type="transmembrane region" description="Helical" evidence="8">
    <location>
        <begin position="352"/>
        <end position="379"/>
    </location>
</feature>
<protein>
    <submittedName>
        <fullName evidence="10">Proton-conducting transporter membrane subunit</fullName>
    </submittedName>
</protein>
<evidence type="ECO:0000256" key="6">
    <source>
        <dbReference type="ARBA" id="ARBA00023136"/>
    </source>
</evidence>
<feature type="transmembrane region" description="Helical" evidence="8">
    <location>
        <begin position="103"/>
        <end position="121"/>
    </location>
</feature>
<gene>
    <name evidence="10" type="ORF">ACFSM5_06220</name>
</gene>